<dbReference type="Proteomes" id="UP000470771">
    <property type="component" value="Unassembled WGS sequence"/>
</dbReference>
<name>A0A6N9NIW2_9FLAO</name>
<proteinExistence type="predicted"/>
<evidence type="ECO:0000256" key="1">
    <source>
        <dbReference type="SAM" id="MobiDB-lite"/>
    </source>
</evidence>
<accession>A0A6N9NIW2</accession>
<gene>
    <name evidence="2" type="ORF">GQN54_06640</name>
</gene>
<protein>
    <submittedName>
        <fullName evidence="2">Uncharacterized protein</fullName>
    </submittedName>
</protein>
<comment type="caution">
    <text evidence="2">The sequence shown here is derived from an EMBL/GenBank/DDBJ whole genome shotgun (WGS) entry which is preliminary data.</text>
</comment>
<dbReference type="RefSeq" id="WP_160632750.1">
    <property type="nucleotide sequence ID" value="NZ_WWNE01000006.1"/>
</dbReference>
<dbReference type="AlphaFoldDB" id="A0A6N9NIW2"/>
<dbReference type="EMBL" id="WWNE01000006">
    <property type="protein sequence ID" value="NBG65789.1"/>
    <property type="molecule type" value="Genomic_DNA"/>
</dbReference>
<feature type="region of interest" description="Disordered" evidence="1">
    <location>
        <begin position="99"/>
        <end position="156"/>
    </location>
</feature>
<reference evidence="2 3" key="1">
    <citation type="submission" date="2019-12" db="EMBL/GenBank/DDBJ databases">
        <authorList>
            <person name="Zhao J."/>
        </authorList>
    </citation>
    <scope>NUCLEOTIDE SEQUENCE [LARGE SCALE GENOMIC DNA]</scope>
    <source>
        <strain evidence="2 3">S-15</strain>
    </source>
</reference>
<organism evidence="2 3">
    <name type="scientific">Acidiluteibacter ferrifornacis</name>
    <dbReference type="NCBI Taxonomy" id="2692424"/>
    <lineage>
        <taxon>Bacteria</taxon>
        <taxon>Pseudomonadati</taxon>
        <taxon>Bacteroidota</taxon>
        <taxon>Flavobacteriia</taxon>
        <taxon>Flavobacteriales</taxon>
        <taxon>Cryomorphaceae</taxon>
        <taxon>Acidiluteibacter</taxon>
    </lineage>
</organism>
<feature type="compositionally biased region" description="Low complexity" evidence="1">
    <location>
        <begin position="130"/>
        <end position="139"/>
    </location>
</feature>
<evidence type="ECO:0000313" key="2">
    <source>
        <dbReference type="EMBL" id="NBG65789.1"/>
    </source>
</evidence>
<feature type="compositionally biased region" description="Acidic residues" evidence="1">
    <location>
        <begin position="117"/>
        <end position="129"/>
    </location>
</feature>
<keyword evidence="3" id="KW-1185">Reference proteome</keyword>
<sequence length="231" mass="25535">MKNNLISIVFFGLASITFVNLKAQSCNYFHKRNCASESEIPMREDTQSKSALFSKGQQSDFNMVAYKGQDYRIVLCTDETFSEPVEFRIYEKVRTRIEPVAESSDEPAAASTKQEETSTEDDGWGDSDDGWGNSASYDSYSDDSWGDSGGGNANTGSGEYKEAKFKLVKELLYDNKEDGMVQEIEFTAENTKSLTIEVKVPGEAVQKKLKIKEVGCVGVLVEHTKSGGLGF</sequence>
<evidence type="ECO:0000313" key="3">
    <source>
        <dbReference type="Proteomes" id="UP000470771"/>
    </source>
</evidence>